<dbReference type="Gene3D" id="2.60.40.10">
    <property type="entry name" value="Immunoglobulins"/>
    <property type="match status" value="2"/>
</dbReference>
<dbReference type="SUPFAM" id="SSF48726">
    <property type="entry name" value="Immunoglobulin"/>
    <property type="match status" value="2"/>
</dbReference>
<dbReference type="InterPro" id="IPR007110">
    <property type="entry name" value="Ig-like_dom"/>
</dbReference>
<dbReference type="InterPro" id="IPR013783">
    <property type="entry name" value="Ig-like_fold"/>
</dbReference>
<dbReference type="InterPro" id="IPR013106">
    <property type="entry name" value="Ig_V-set"/>
</dbReference>
<dbReference type="PANTHER" id="PTHR23279">
    <property type="entry name" value="DEFECTIVE PROBOSCIS EXTENSION RESPONSE DPR -RELATED"/>
    <property type="match status" value="1"/>
</dbReference>
<evidence type="ECO:0000313" key="1">
    <source>
        <dbReference type="EMBL" id="KZS05392.1"/>
    </source>
</evidence>
<dbReference type="Pfam" id="PF07686">
    <property type="entry name" value="V-set"/>
    <property type="match status" value="1"/>
</dbReference>
<evidence type="ECO:0000313" key="2">
    <source>
        <dbReference type="Proteomes" id="UP000076858"/>
    </source>
</evidence>
<dbReference type="GO" id="GO:0032589">
    <property type="term" value="C:neuron projection membrane"/>
    <property type="evidence" value="ECO:0007669"/>
    <property type="project" value="TreeGrafter"/>
</dbReference>
<dbReference type="EMBL" id="LRGB01002937">
    <property type="protein sequence ID" value="KZS05392.1"/>
    <property type="molecule type" value="Genomic_DNA"/>
</dbReference>
<dbReference type="CDD" id="cd00096">
    <property type="entry name" value="Ig"/>
    <property type="match status" value="1"/>
</dbReference>
<sequence>MEWFGLVFFLCSASGHLSSASSTSNSLYGSGDLIPVKGRGSNPAQEHEGPQPYFDVDFQRNVTAISTQTAFLHCRVKDLGGKAVSWIRQRELNGIIRPVILTTGLFTYTSDQRFSVLQRAMSEYSRTDESLTDWVLQIKFVQPRDSGIYECQVSTEPRISENFYLNVVESKAKMIGSSDMYVKQGSTLSLTCLVTQAVEHATIFWYHDLSVIDDSQVVVRIDQHFDSSISTLTSRLRISNLQSTHSGNYTCLTTAADPASTMVHVINGEHPAAMQHGNTGISLLLQDSSCWTPIISRIFIELFVSVLTYNYYR</sequence>
<dbReference type="FunFam" id="2.60.40.10:FF:000129">
    <property type="entry name" value="CLUMA_CG018772, isoform A"/>
    <property type="match status" value="1"/>
</dbReference>
<gene>
    <name evidence="1" type="ORF">APZ42_031396</name>
</gene>
<accession>A0A0N8AT26</accession>
<dbReference type="PROSITE" id="PS50835">
    <property type="entry name" value="IG_LIKE"/>
    <property type="match status" value="2"/>
</dbReference>
<dbReference type="PANTHER" id="PTHR23279:SF41">
    <property type="entry name" value="DEFECTIVE PROBOSCIS EXTENSION RESPONSE 4-RELATED"/>
    <property type="match status" value="1"/>
</dbReference>
<dbReference type="OrthoDB" id="190835at2759"/>
<name>A0A0N8AT26_9CRUS</name>
<dbReference type="SMART" id="SM00409">
    <property type="entry name" value="IG"/>
    <property type="match status" value="2"/>
</dbReference>
<reference evidence="1 2" key="1">
    <citation type="submission" date="2016-03" db="EMBL/GenBank/DDBJ databases">
        <title>EvidentialGene: Evidence-directed Construction of Genes on Genomes.</title>
        <authorList>
            <person name="Gilbert D.G."/>
            <person name="Choi J.-H."/>
            <person name="Mockaitis K."/>
            <person name="Colbourne J."/>
            <person name="Pfrender M."/>
        </authorList>
    </citation>
    <scope>NUCLEOTIDE SEQUENCE [LARGE SCALE GENOMIC DNA]</scope>
    <source>
        <strain evidence="1 2">Xinb3</strain>
        <tissue evidence="1">Complete organism</tissue>
    </source>
</reference>
<dbReference type="InterPro" id="IPR003598">
    <property type="entry name" value="Ig_sub2"/>
</dbReference>
<dbReference type="AlphaFoldDB" id="A0A0N8AT26"/>
<dbReference type="InterPro" id="IPR036179">
    <property type="entry name" value="Ig-like_dom_sf"/>
</dbReference>
<organism evidence="1 2">
    <name type="scientific">Daphnia magna</name>
    <dbReference type="NCBI Taxonomy" id="35525"/>
    <lineage>
        <taxon>Eukaryota</taxon>
        <taxon>Metazoa</taxon>
        <taxon>Ecdysozoa</taxon>
        <taxon>Arthropoda</taxon>
        <taxon>Crustacea</taxon>
        <taxon>Branchiopoda</taxon>
        <taxon>Diplostraca</taxon>
        <taxon>Cladocera</taxon>
        <taxon>Anomopoda</taxon>
        <taxon>Daphniidae</taxon>
        <taxon>Daphnia</taxon>
    </lineage>
</organism>
<comment type="caution">
    <text evidence="1">The sequence shown here is derived from an EMBL/GenBank/DDBJ whole genome shotgun (WGS) entry which is preliminary data.</text>
</comment>
<proteinExistence type="predicted"/>
<dbReference type="GO" id="GO:0050808">
    <property type="term" value="P:synapse organization"/>
    <property type="evidence" value="ECO:0007669"/>
    <property type="project" value="TreeGrafter"/>
</dbReference>
<dbReference type="InterPro" id="IPR037448">
    <property type="entry name" value="Zig-8"/>
</dbReference>
<dbReference type="STRING" id="35525.A0A0N8AT26"/>
<dbReference type="SMART" id="SM00406">
    <property type="entry name" value="IGv"/>
    <property type="match status" value="2"/>
</dbReference>
<dbReference type="SMART" id="SM00408">
    <property type="entry name" value="IGc2"/>
    <property type="match status" value="2"/>
</dbReference>
<dbReference type="Pfam" id="PF13927">
    <property type="entry name" value="Ig_3"/>
    <property type="match status" value="1"/>
</dbReference>
<protein>
    <submittedName>
        <fullName evidence="1">Dpr4</fullName>
    </submittedName>
</protein>
<dbReference type="Proteomes" id="UP000076858">
    <property type="component" value="Unassembled WGS sequence"/>
</dbReference>
<keyword evidence="2" id="KW-1185">Reference proteome</keyword>
<dbReference type="InterPro" id="IPR003599">
    <property type="entry name" value="Ig_sub"/>
</dbReference>